<dbReference type="GO" id="GO:0003677">
    <property type="term" value="F:DNA binding"/>
    <property type="evidence" value="ECO:0007669"/>
    <property type="project" value="InterPro"/>
</dbReference>
<feature type="domain" description="HTH luxR-type" evidence="1">
    <location>
        <begin position="147"/>
        <end position="204"/>
    </location>
</feature>
<keyword evidence="3" id="KW-1185">Reference proteome</keyword>
<protein>
    <submittedName>
        <fullName evidence="2">Helix-turn-helix transcriptional regulator</fullName>
    </submittedName>
</protein>
<evidence type="ECO:0000313" key="3">
    <source>
        <dbReference type="Proteomes" id="UP000285575"/>
    </source>
</evidence>
<reference evidence="2 3" key="1">
    <citation type="submission" date="2019-01" db="EMBL/GenBank/DDBJ databases">
        <authorList>
            <person name="Chen W.-M."/>
        </authorList>
    </citation>
    <scope>NUCLEOTIDE SEQUENCE [LARGE SCALE GENOMIC DNA]</scope>
    <source>
        <strain evidence="2 3">KYPY4</strain>
    </source>
</reference>
<sequence length="235" mass="24976">MNLQIEYPAAHAAHAARRPEPASAFRAQLPLALFDQIECGLIVCDERGAIHFANHAAGQELASQHLLQRQSDTLHRAPGASGDLDGALRLALQRGRRGMVRLAAAGDQLMVSVLPLALPDAEEPLALLVLGRRQPCSDLGLEMLASSYGLTLAERRVLAALMREARPIEIAREHAVALSTVRTQISSIRAKLGTRSVEGLLLLAAQVPPVTGALRMPSATYAPAALAMQALTAMA</sequence>
<comment type="caution">
    <text evidence="2">The sequence shown here is derived from an EMBL/GenBank/DDBJ whole genome shotgun (WGS) entry which is preliminary data.</text>
</comment>
<dbReference type="RefSeq" id="WP_128229804.1">
    <property type="nucleotide sequence ID" value="NZ_SACR01000005.1"/>
</dbReference>
<dbReference type="InterPro" id="IPR036388">
    <property type="entry name" value="WH-like_DNA-bd_sf"/>
</dbReference>
<dbReference type="AlphaFoldDB" id="A0A437RBX3"/>
<dbReference type="Proteomes" id="UP000285575">
    <property type="component" value="Unassembled WGS sequence"/>
</dbReference>
<dbReference type="EMBL" id="SACR01000005">
    <property type="protein sequence ID" value="RVU44255.1"/>
    <property type="molecule type" value="Genomic_DNA"/>
</dbReference>
<dbReference type="OrthoDB" id="9150154at2"/>
<dbReference type="Gene3D" id="1.10.10.10">
    <property type="entry name" value="Winged helix-like DNA-binding domain superfamily/Winged helix DNA-binding domain"/>
    <property type="match status" value="1"/>
</dbReference>
<accession>A0A437RBX3</accession>
<gene>
    <name evidence="2" type="ORF">EOE66_16325</name>
</gene>
<dbReference type="GO" id="GO:0006355">
    <property type="term" value="P:regulation of DNA-templated transcription"/>
    <property type="evidence" value="ECO:0007669"/>
    <property type="project" value="InterPro"/>
</dbReference>
<dbReference type="InterPro" id="IPR000792">
    <property type="entry name" value="Tscrpt_reg_LuxR_C"/>
</dbReference>
<dbReference type="SUPFAM" id="SSF46894">
    <property type="entry name" value="C-terminal effector domain of the bipartite response regulators"/>
    <property type="match status" value="1"/>
</dbReference>
<evidence type="ECO:0000259" key="1">
    <source>
        <dbReference type="SMART" id="SM00421"/>
    </source>
</evidence>
<organism evidence="2 3">
    <name type="scientific">Rubrivivax rivuli</name>
    <dbReference type="NCBI Taxonomy" id="1862385"/>
    <lineage>
        <taxon>Bacteria</taxon>
        <taxon>Pseudomonadati</taxon>
        <taxon>Pseudomonadota</taxon>
        <taxon>Betaproteobacteria</taxon>
        <taxon>Burkholderiales</taxon>
        <taxon>Sphaerotilaceae</taxon>
        <taxon>Rubrivivax</taxon>
    </lineage>
</organism>
<dbReference type="InterPro" id="IPR016032">
    <property type="entry name" value="Sig_transdc_resp-reg_C-effctor"/>
</dbReference>
<proteinExistence type="predicted"/>
<name>A0A437RBX3_9BURK</name>
<dbReference type="SMART" id="SM00421">
    <property type="entry name" value="HTH_LUXR"/>
    <property type="match status" value="1"/>
</dbReference>
<evidence type="ECO:0000313" key="2">
    <source>
        <dbReference type="EMBL" id="RVU44255.1"/>
    </source>
</evidence>